<accession>A0A0F9MZQ9</accession>
<proteinExistence type="predicted"/>
<comment type="caution">
    <text evidence="1">The sequence shown here is derived from an EMBL/GenBank/DDBJ whole genome shotgun (WGS) entry which is preliminary data.</text>
</comment>
<dbReference type="PROSITE" id="PS51318">
    <property type="entry name" value="TAT"/>
    <property type="match status" value="1"/>
</dbReference>
<organism evidence="1">
    <name type="scientific">marine sediment metagenome</name>
    <dbReference type="NCBI Taxonomy" id="412755"/>
    <lineage>
        <taxon>unclassified sequences</taxon>
        <taxon>metagenomes</taxon>
        <taxon>ecological metagenomes</taxon>
    </lineage>
</organism>
<sequence>MKLTRRDLFKRLGGGVALAVLGIAPVIRLTAWPPVRGDMHSANSIRAQYRRLVSDRAVFEAHWRELAEHTLDDATIRLQAHEPELRRALRFPA</sequence>
<gene>
    <name evidence="1" type="ORF">LCGC14_1092480</name>
</gene>
<dbReference type="EMBL" id="LAZR01004863">
    <property type="protein sequence ID" value="KKN04932.1"/>
    <property type="molecule type" value="Genomic_DNA"/>
</dbReference>
<evidence type="ECO:0000313" key="1">
    <source>
        <dbReference type="EMBL" id="KKN04932.1"/>
    </source>
</evidence>
<name>A0A0F9MZQ9_9ZZZZ</name>
<reference evidence="1" key="1">
    <citation type="journal article" date="2015" name="Nature">
        <title>Complex archaea that bridge the gap between prokaryotes and eukaryotes.</title>
        <authorList>
            <person name="Spang A."/>
            <person name="Saw J.H."/>
            <person name="Jorgensen S.L."/>
            <person name="Zaremba-Niedzwiedzka K."/>
            <person name="Martijn J."/>
            <person name="Lind A.E."/>
            <person name="van Eijk R."/>
            <person name="Schleper C."/>
            <person name="Guy L."/>
            <person name="Ettema T.J."/>
        </authorList>
    </citation>
    <scope>NUCLEOTIDE SEQUENCE</scope>
</reference>
<dbReference type="InterPro" id="IPR006311">
    <property type="entry name" value="TAT_signal"/>
</dbReference>
<protein>
    <submittedName>
        <fullName evidence="1">Uncharacterized protein</fullName>
    </submittedName>
</protein>
<dbReference type="AlphaFoldDB" id="A0A0F9MZQ9"/>